<evidence type="ECO:0000256" key="4">
    <source>
        <dbReference type="ARBA" id="ARBA00022989"/>
    </source>
</evidence>
<feature type="transmembrane region" description="Helical" evidence="6">
    <location>
        <begin position="475"/>
        <end position="495"/>
    </location>
</feature>
<comment type="caution">
    <text evidence="7">The sequence shown here is derived from an EMBL/GenBank/DDBJ whole genome shotgun (WGS) entry which is preliminary data.</text>
</comment>
<sequence length="537" mass="58154">MGDSSQEDSAQQVVVQDAVLSADELELRAQGHKGELPRQFSTLSTLAIAFLLTSAWIGYSATFPYPLLAGGGPYVFWGLIVATIACSIITAGLAELGSAFPSTGGQYHFAFMVSSEKTRASVAFVMGWLSVIAYCLFTASATIVCAQITAAIASFWHEHYVATQWQIYLMYILYQALATAVVVLFPRQLPKTEIAFFLISVSGCVVFFITVLSASETKQPSKVVFTEVVNVTGWSDGVSFILGVGTCMYAYIATDGASHIAEELPNPGKGVPRTMMLSLCISAISVIPWTLAFLFSTNDLEAVASSTLPILEVYQQALNNRSGATFLAVWLLVIYFGSVVSVVAATGRLTWAFARDNGLPFSPTFAKIHPSLKMPVNSTIAASVFVVIYGAIYVGSTTAFNSFISMSILSLNITYAIPQGIVFFRGRENVLPSTRQFNLGGILGTFCNIFCVVWVCLYTVLFCLPTFLPTEVEDMNYVSVVVAGCVVIIITMWFSGKRKTFVGPMINFEILEAAKVQQVDAENQASFMASEKDIEGK</sequence>
<feature type="transmembrane region" description="Helical" evidence="6">
    <location>
        <begin position="120"/>
        <end position="153"/>
    </location>
</feature>
<feature type="transmembrane region" description="Helical" evidence="6">
    <location>
        <begin position="375"/>
        <end position="396"/>
    </location>
</feature>
<keyword evidence="8" id="KW-1185">Reference proteome</keyword>
<dbReference type="EMBL" id="AMGV01000010">
    <property type="protein sequence ID" value="KEF54503.1"/>
    <property type="molecule type" value="Genomic_DNA"/>
</dbReference>
<feature type="transmembrane region" description="Helical" evidence="6">
    <location>
        <begin position="275"/>
        <end position="295"/>
    </location>
</feature>
<evidence type="ECO:0000313" key="7">
    <source>
        <dbReference type="EMBL" id="KEF54503.1"/>
    </source>
</evidence>
<dbReference type="VEuPathDB" id="FungiDB:A1O9_09670"/>
<protein>
    <recommendedName>
        <fullName evidence="9">Choline transporter</fullName>
    </recommendedName>
</protein>
<dbReference type="AlphaFoldDB" id="A0A072P5D4"/>
<dbReference type="PANTHER" id="PTHR45649">
    <property type="entry name" value="AMINO-ACID PERMEASE BAT1"/>
    <property type="match status" value="1"/>
</dbReference>
<feature type="transmembrane region" description="Helical" evidence="6">
    <location>
        <begin position="327"/>
        <end position="354"/>
    </location>
</feature>
<evidence type="ECO:0000256" key="1">
    <source>
        <dbReference type="ARBA" id="ARBA00004141"/>
    </source>
</evidence>
<feature type="transmembrane region" description="Helical" evidence="6">
    <location>
        <begin position="40"/>
        <end position="62"/>
    </location>
</feature>
<dbReference type="PIRSF" id="PIRSF006060">
    <property type="entry name" value="AA_transporter"/>
    <property type="match status" value="1"/>
</dbReference>
<dbReference type="GO" id="GO:0016020">
    <property type="term" value="C:membrane"/>
    <property type="evidence" value="ECO:0007669"/>
    <property type="project" value="UniProtKB-SubCell"/>
</dbReference>
<evidence type="ECO:0000256" key="5">
    <source>
        <dbReference type="ARBA" id="ARBA00023136"/>
    </source>
</evidence>
<dbReference type="RefSeq" id="XP_013257093.1">
    <property type="nucleotide sequence ID" value="XM_013401639.1"/>
</dbReference>
<keyword evidence="4 6" id="KW-1133">Transmembrane helix</keyword>
<feature type="transmembrane region" description="Helical" evidence="6">
    <location>
        <begin position="445"/>
        <end position="469"/>
    </location>
</feature>
<comment type="subcellular location">
    <subcellularLocation>
        <location evidence="1">Membrane</location>
        <topology evidence="1">Multi-pass membrane protein</topology>
    </subcellularLocation>
</comment>
<gene>
    <name evidence="7" type="ORF">A1O9_09670</name>
</gene>
<dbReference type="Pfam" id="PF13520">
    <property type="entry name" value="AA_permease_2"/>
    <property type="match status" value="1"/>
</dbReference>
<dbReference type="GeneID" id="25284578"/>
<dbReference type="Gene3D" id="1.20.1740.10">
    <property type="entry name" value="Amino acid/polyamine transporter I"/>
    <property type="match status" value="1"/>
</dbReference>
<dbReference type="Proteomes" id="UP000027920">
    <property type="component" value="Unassembled WGS sequence"/>
</dbReference>
<evidence type="ECO:0000313" key="8">
    <source>
        <dbReference type="Proteomes" id="UP000027920"/>
    </source>
</evidence>
<reference evidence="7 8" key="1">
    <citation type="submission" date="2013-03" db="EMBL/GenBank/DDBJ databases">
        <title>The Genome Sequence of Exophiala aquamarina CBS 119918.</title>
        <authorList>
            <consortium name="The Broad Institute Genomics Platform"/>
            <person name="Cuomo C."/>
            <person name="de Hoog S."/>
            <person name="Gorbushina A."/>
            <person name="Walker B."/>
            <person name="Young S.K."/>
            <person name="Zeng Q."/>
            <person name="Gargeya S."/>
            <person name="Fitzgerald M."/>
            <person name="Haas B."/>
            <person name="Abouelleil A."/>
            <person name="Allen A.W."/>
            <person name="Alvarado L."/>
            <person name="Arachchi H.M."/>
            <person name="Berlin A.M."/>
            <person name="Chapman S.B."/>
            <person name="Gainer-Dewar J."/>
            <person name="Goldberg J."/>
            <person name="Griggs A."/>
            <person name="Gujja S."/>
            <person name="Hansen M."/>
            <person name="Howarth C."/>
            <person name="Imamovic A."/>
            <person name="Ireland A."/>
            <person name="Larimer J."/>
            <person name="McCowan C."/>
            <person name="Murphy C."/>
            <person name="Pearson M."/>
            <person name="Poon T.W."/>
            <person name="Priest M."/>
            <person name="Roberts A."/>
            <person name="Saif S."/>
            <person name="Shea T."/>
            <person name="Sisk P."/>
            <person name="Sykes S."/>
            <person name="Wortman J."/>
            <person name="Nusbaum C."/>
            <person name="Birren B."/>
        </authorList>
    </citation>
    <scope>NUCLEOTIDE SEQUENCE [LARGE SCALE GENOMIC DNA]</scope>
    <source>
        <strain evidence="7 8">CBS 119918</strain>
    </source>
</reference>
<feature type="transmembrane region" description="Helical" evidence="6">
    <location>
        <begin position="194"/>
        <end position="214"/>
    </location>
</feature>
<evidence type="ECO:0008006" key="9">
    <source>
        <dbReference type="Google" id="ProtNLM"/>
    </source>
</evidence>
<dbReference type="PANTHER" id="PTHR45649:SF11">
    <property type="entry name" value="TRANSPORTER, PUTATIVE (EUROFUNG)-RELATED"/>
    <property type="match status" value="1"/>
</dbReference>
<evidence type="ECO:0000256" key="3">
    <source>
        <dbReference type="ARBA" id="ARBA00022692"/>
    </source>
</evidence>
<accession>A0A072P5D4</accession>
<organism evidence="7 8">
    <name type="scientific">Exophiala aquamarina CBS 119918</name>
    <dbReference type="NCBI Taxonomy" id="1182545"/>
    <lineage>
        <taxon>Eukaryota</taxon>
        <taxon>Fungi</taxon>
        <taxon>Dikarya</taxon>
        <taxon>Ascomycota</taxon>
        <taxon>Pezizomycotina</taxon>
        <taxon>Eurotiomycetes</taxon>
        <taxon>Chaetothyriomycetidae</taxon>
        <taxon>Chaetothyriales</taxon>
        <taxon>Herpotrichiellaceae</taxon>
        <taxon>Exophiala</taxon>
    </lineage>
</organism>
<proteinExistence type="predicted"/>
<feature type="transmembrane region" description="Helical" evidence="6">
    <location>
        <begin position="74"/>
        <end position="100"/>
    </location>
</feature>
<dbReference type="HOGENOM" id="CLU_004495_2_4_1"/>
<keyword evidence="3 6" id="KW-0812">Transmembrane</keyword>
<dbReference type="OrthoDB" id="2417308at2759"/>
<dbReference type="GO" id="GO:0022857">
    <property type="term" value="F:transmembrane transporter activity"/>
    <property type="evidence" value="ECO:0007669"/>
    <property type="project" value="InterPro"/>
</dbReference>
<keyword evidence="2" id="KW-0813">Transport</keyword>
<feature type="transmembrane region" description="Helical" evidence="6">
    <location>
        <begin position="234"/>
        <end position="254"/>
    </location>
</feature>
<feature type="transmembrane region" description="Helical" evidence="6">
    <location>
        <begin position="402"/>
        <end position="424"/>
    </location>
</feature>
<name>A0A072P5D4_9EURO</name>
<evidence type="ECO:0000256" key="6">
    <source>
        <dbReference type="SAM" id="Phobius"/>
    </source>
</evidence>
<feature type="transmembrane region" description="Helical" evidence="6">
    <location>
        <begin position="165"/>
        <end position="185"/>
    </location>
</feature>
<dbReference type="STRING" id="1182545.A0A072P5D4"/>
<keyword evidence="5 6" id="KW-0472">Membrane</keyword>
<dbReference type="InterPro" id="IPR002293">
    <property type="entry name" value="AA/rel_permease1"/>
</dbReference>
<evidence type="ECO:0000256" key="2">
    <source>
        <dbReference type="ARBA" id="ARBA00022448"/>
    </source>
</evidence>